<sequence>MARNHRAALIPTRGGITSAGHSSRPNAAGTSTSGYDGSRGGTDDEDYGSRRAGSGIGAIGKPYREKERTMEPYNEELLSRSFKSMSIGTQFNDSSNEANVYPPHVMSYDQPSSSTDEE</sequence>
<dbReference type="Proteomes" id="UP000288805">
    <property type="component" value="Unassembled WGS sequence"/>
</dbReference>
<feature type="region of interest" description="Disordered" evidence="1">
    <location>
        <begin position="88"/>
        <end position="118"/>
    </location>
</feature>
<proteinExistence type="predicted"/>
<dbReference type="AlphaFoldDB" id="A0A438D5D2"/>
<evidence type="ECO:0000313" key="2">
    <source>
        <dbReference type="EMBL" id="RVW30685.1"/>
    </source>
</evidence>
<dbReference type="EMBL" id="QGNW01001789">
    <property type="protein sequence ID" value="RVW30685.1"/>
    <property type="molecule type" value="Genomic_DNA"/>
</dbReference>
<accession>A0A438D5D2</accession>
<feature type="compositionally biased region" description="Polar residues" evidence="1">
    <location>
        <begin position="19"/>
        <end position="35"/>
    </location>
</feature>
<feature type="region of interest" description="Disordered" evidence="1">
    <location>
        <begin position="1"/>
        <end position="75"/>
    </location>
</feature>
<comment type="caution">
    <text evidence="2">The sequence shown here is derived from an EMBL/GenBank/DDBJ whole genome shotgun (WGS) entry which is preliminary data.</text>
</comment>
<feature type="compositionally biased region" description="Polar residues" evidence="1">
    <location>
        <begin position="109"/>
        <end position="118"/>
    </location>
</feature>
<protein>
    <submittedName>
        <fullName evidence="2">Uncharacterized protein</fullName>
    </submittedName>
</protein>
<organism evidence="2 3">
    <name type="scientific">Vitis vinifera</name>
    <name type="common">Grape</name>
    <dbReference type="NCBI Taxonomy" id="29760"/>
    <lineage>
        <taxon>Eukaryota</taxon>
        <taxon>Viridiplantae</taxon>
        <taxon>Streptophyta</taxon>
        <taxon>Embryophyta</taxon>
        <taxon>Tracheophyta</taxon>
        <taxon>Spermatophyta</taxon>
        <taxon>Magnoliopsida</taxon>
        <taxon>eudicotyledons</taxon>
        <taxon>Gunneridae</taxon>
        <taxon>Pentapetalae</taxon>
        <taxon>rosids</taxon>
        <taxon>Vitales</taxon>
        <taxon>Vitaceae</taxon>
        <taxon>Viteae</taxon>
        <taxon>Vitis</taxon>
    </lineage>
</organism>
<feature type="compositionally biased region" description="Polar residues" evidence="1">
    <location>
        <begin position="88"/>
        <end position="98"/>
    </location>
</feature>
<evidence type="ECO:0000313" key="3">
    <source>
        <dbReference type="Proteomes" id="UP000288805"/>
    </source>
</evidence>
<name>A0A438D5D2_VITVI</name>
<evidence type="ECO:0000256" key="1">
    <source>
        <dbReference type="SAM" id="MobiDB-lite"/>
    </source>
</evidence>
<reference evidence="2 3" key="1">
    <citation type="journal article" date="2018" name="PLoS Genet.">
        <title>Population sequencing reveals clonal diversity and ancestral inbreeding in the grapevine cultivar Chardonnay.</title>
        <authorList>
            <person name="Roach M.J."/>
            <person name="Johnson D.L."/>
            <person name="Bohlmann J."/>
            <person name="van Vuuren H.J."/>
            <person name="Jones S.J."/>
            <person name="Pretorius I.S."/>
            <person name="Schmidt S.A."/>
            <person name="Borneman A.R."/>
        </authorList>
    </citation>
    <scope>NUCLEOTIDE SEQUENCE [LARGE SCALE GENOMIC DNA]</scope>
    <source>
        <strain evidence="3">cv. Chardonnay</strain>
        <tissue evidence="2">Leaf</tissue>
    </source>
</reference>
<gene>
    <name evidence="2" type="ORF">CK203_097283</name>
</gene>